<evidence type="ECO:0000259" key="1">
    <source>
        <dbReference type="Pfam" id="PF17868"/>
    </source>
</evidence>
<evidence type="ECO:0000313" key="4">
    <source>
        <dbReference type="Proteomes" id="UP000001882"/>
    </source>
</evidence>
<dbReference type="InParanoid" id="D1YZJ3"/>
<organism evidence="3 4">
    <name type="scientific">Methanocella paludicola (strain DSM 17711 / JCM 13418 / NBRC 101707 / SANAE)</name>
    <dbReference type="NCBI Taxonomy" id="304371"/>
    <lineage>
        <taxon>Archaea</taxon>
        <taxon>Methanobacteriati</taxon>
        <taxon>Methanobacteriota</taxon>
        <taxon>Stenosarchaea group</taxon>
        <taxon>Methanomicrobia</taxon>
        <taxon>Methanocellales</taxon>
        <taxon>Methanocellaceae</taxon>
        <taxon>Methanocella</taxon>
    </lineage>
</organism>
<feature type="domain" description="MoxR" evidence="2">
    <location>
        <begin position="1"/>
        <end position="141"/>
    </location>
</feature>
<feature type="domain" description="ATPase RavA-like AAA lid" evidence="1">
    <location>
        <begin position="181"/>
        <end position="249"/>
    </location>
</feature>
<reference evidence="3 4" key="2">
    <citation type="journal article" date="2008" name="Int. J. Syst. Evol. Microbiol.">
        <title>Methanocella paludicola gen. nov., sp. nov., a methane-producing archaeon, the first isolate of the lineage 'Rice Cluster I', and proposal of the new archaeal order Methanocellales ord. nov.</title>
        <authorList>
            <person name="Sakai S."/>
            <person name="Imachi H."/>
            <person name="Hanada S."/>
            <person name="Ohashi A."/>
            <person name="Harada H."/>
            <person name="Kamagata Y."/>
        </authorList>
    </citation>
    <scope>NUCLEOTIDE SEQUENCE [LARGE SCALE GENOMIC DNA]</scope>
    <source>
        <strain evidence="4">DSM 17711 / JCM 13418 / NBRC 101707 / SANAE</strain>
    </source>
</reference>
<reference evidence="3 4" key="1">
    <citation type="journal article" date="2007" name="Appl. Environ. Microbiol.">
        <title>Isolation of key methanogens for global methane emission from rice paddy fields: a novel isolate affiliated with the clone cluster rice cluster I.</title>
        <authorList>
            <person name="Sakai S."/>
            <person name="Imachi H."/>
            <person name="Sekiguchi Y."/>
            <person name="Ohashi A."/>
            <person name="Harada H."/>
            <person name="Kamagata Y."/>
        </authorList>
    </citation>
    <scope>NUCLEOTIDE SEQUENCE [LARGE SCALE GENOMIC DNA]</scope>
    <source>
        <strain evidence="4">DSM 17711 / JCM 13418 / NBRC 101707 / SANAE</strain>
    </source>
</reference>
<dbReference type="CDD" id="cd00009">
    <property type="entry name" value="AAA"/>
    <property type="match status" value="1"/>
</dbReference>
<dbReference type="Gene3D" id="3.40.50.300">
    <property type="entry name" value="P-loop containing nucleotide triphosphate hydrolases"/>
    <property type="match status" value="1"/>
</dbReference>
<dbReference type="InterPro" id="IPR050513">
    <property type="entry name" value="RavA_ATPases"/>
</dbReference>
<evidence type="ECO:0000313" key="3">
    <source>
        <dbReference type="EMBL" id="BAI61865.1"/>
    </source>
</evidence>
<keyword evidence="4" id="KW-1185">Reference proteome</keyword>
<dbReference type="InterPro" id="IPR041538">
    <property type="entry name" value="RavA-like_AAA_lid"/>
</dbReference>
<dbReference type="InterPro" id="IPR045427">
    <property type="entry name" value="MoxR"/>
</dbReference>
<evidence type="ECO:0000259" key="2">
    <source>
        <dbReference type="Pfam" id="PF20030"/>
    </source>
</evidence>
<dbReference type="EMBL" id="AP011532">
    <property type="protein sequence ID" value="BAI61865.1"/>
    <property type="molecule type" value="Genomic_DNA"/>
</dbReference>
<dbReference type="KEGG" id="mpd:MCP_1793"/>
<dbReference type="Pfam" id="PF20030">
    <property type="entry name" value="bpMoxR"/>
    <property type="match status" value="1"/>
</dbReference>
<dbReference type="AlphaFoldDB" id="D1YZJ3"/>
<dbReference type="InterPro" id="IPR001270">
    <property type="entry name" value="ClpA/B"/>
</dbReference>
<dbReference type="PANTHER" id="PTHR32204">
    <property type="entry name" value="ATPASE RAVA"/>
    <property type="match status" value="1"/>
</dbReference>
<dbReference type="PRINTS" id="PR00300">
    <property type="entry name" value="CLPPROTEASEA"/>
</dbReference>
<dbReference type="SUPFAM" id="SSF52540">
    <property type="entry name" value="P-loop containing nucleoside triphosphate hydrolases"/>
    <property type="match status" value="1"/>
</dbReference>
<name>D1YZJ3_METPS</name>
<dbReference type="InterPro" id="IPR027417">
    <property type="entry name" value="P-loop_NTPase"/>
</dbReference>
<proteinExistence type="predicted"/>
<dbReference type="PANTHER" id="PTHR32204:SF0">
    <property type="entry name" value="ATPASE RAVA"/>
    <property type="match status" value="1"/>
</dbReference>
<sequence>MLFLGPPGTAKSLLSKSVCEAIDGYFFYYLLTRFTTPEEVFGPLSLKALQRDDFRRRTEGYLPTAHIAFLDEIFKSNSSILNSLLTILNERKFTSGSHVTDVPLLTAFGASNEMPEDNESLEALYDRFLFRCSVKYVEDELNFADLIFGTDESLALGSKLSIPDIQDLQVRAKNVSVDADVRKIVLETRRELRAKNFILSDRRWKKMVNVMRIAAASIGQRTVDRSMVLLLQHMAWDRPEQKEHIKNMLMDLMISGGESLKKLKKETDDLLMLVQRSVDFKFPLRIRCYDCNEMLESSKKLYMHKTIFPEHLYYDPYRISLHLRYFGYHELLRVLQEEYGWNFVENTPQRIHAYIVEMTGMRDRHAQARVKVEEEVETLKCMLDRNVWVTQNDRTAVMSRCQYKINLLHEIDHTFHIIESMIEQDGAVSLMDRAFVFEAEAQ</sequence>
<protein>
    <submittedName>
        <fullName evidence="3">AAA ATPase</fullName>
    </submittedName>
</protein>
<dbReference type="STRING" id="304371.MCP_1793"/>
<accession>D1YZJ3</accession>
<dbReference type="eggNOG" id="arCOG00436">
    <property type="taxonomic scope" value="Archaea"/>
</dbReference>
<dbReference type="GO" id="GO:0005524">
    <property type="term" value="F:ATP binding"/>
    <property type="evidence" value="ECO:0007669"/>
    <property type="project" value="InterPro"/>
</dbReference>
<reference evidence="4" key="3">
    <citation type="journal article" date="2011" name="PLoS ONE">
        <title>Genome sequence of a mesophilic hydrogenotrophic methanogen Methanocella paludicola, the first cultivated representative of the order Methanocellales.</title>
        <authorList>
            <person name="Sakai S."/>
            <person name="Takaki Y."/>
            <person name="Shimamura S."/>
            <person name="Sekine M."/>
            <person name="Tajima T."/>
            <person name="Kosugi H."/>
            <person name="Ichikawa N."/>
            <person name="Tasumi E."/>
            <person name="Hiraki A.T."/>
            <person name="Shimizu A."/>
            <person name="Kato Y."/>
            <person name="Nishiko R."/>
            <person name="Mori K."/>
            <person name="Fujita N."/>
            <person name="Imachi H."/>
            <person name="Takai K."/>
        </authorList>
    </citation>
    <scope>NUCLEOTIDE SEQUENCE [LARGE SCALE GENOMIC DNA]</scope>
    <source>
        <strain evidence="4">DSM 17711 / JCM 13418 / NBRC 101707 / SANAE</strain>
    </source>
</reference>
<gene>
    <name evidence="3" type="ordered locus">MCP_1793</name>
</gene>
<dbReference type="Pfam" id="PF17868">
    <property type="entry name" value="AAA_lid_8"/>
    <property type="match status" value="1"/>
</dbReference>
<dbReference type="Proteomes" id="UP000001882">
    <property type="component" value="Chromosome"/>
</dbReference>
<dbReference type="FunCoup" id="D1YZJ3">
    <property type="interactions" value="2"/>
</dbReference>